<name>A0ABW0KBW7_9BACL</name>
<evidence type="ECO:0000256" key="3">
    <source>
        <dbReference type="ARBA" id="ARBA00014701"/>
    </source>
</evidence>
<dbReference type="PROSITE" id="PS01125">
    <property type="entry name" value="ROK"/>
    <property type="match status" value="1"/>
</dbReference>
<dbReference type="GO" id="GO:0004340">
    <property type="term" value="F:glucokinase activity"/>
    <property type="evidence" value="ECO:0007669"/>
    <property type="project" value="UniProtKB-EC"/>
</dbReference>
<evidence type="ECO:0000256" key="7">
    <source>
        <dbReference type="ARBA" id="ARBA00022840"/>
    </source>
</evidence>
<evidence type="ECO:0000256" key="5">
    <source>
        <dbReference type="ARBA" id="ARBA00022741"/>
    </source>
</evidence>
<evidence type="ECO:0000256" key="6">
    <source>
        <dbReference type="ARBA" id="ARBA00022777"/>
    </source>
</evidence>
<reference evidence="10" key="1">
    <citation type="journal article" date="2019" name="Int. J. Syst. Evol. Microbiol.">
        <title>The Global Catalogue of Microorganisms (GCM) 10K type strain sequencing project: providing services to taxonomists for standard genome sequencing and annotation.</title>
        <authorList>
            <consortium name="The Broad Institute Genomics Platform"/>
            <consortium name="The Broad Institute Genome Sequencing Center for Infectious Disease"/>
            <person name="Wu L."/>
            <person name="Ma J."/>
        </authorList>
    </citation>
    <scope>NUCLEOTIDE SEQUENCE [LARGE SCALE GENOMIC DNA]</scope>
    <source>
        <strain evidence="10">KACC 11904</strain>
    </source>
</reference>
<evidence type="ECO:0000256" key="2">
    <source>
        <dbReference type="ARBA" id="ARBA00012323"/>
    </source>
</evidence>
<evidence type="ECO:0000313" key="10">
    <source>
        <dbReference type="Proteomes" id="UP001596044"/>
    </source>
</evidence>
<keyword evidence="10" id="KW-1185">Reference proteome</keyword>
<dbReference type="NCBIfam" id="TIGR00744">
    <property type="entry name" value="ROK_glcA_fam"/>
    <property type="match status" value="1"/>
</dbReference>
<dbReference type="SUPFAM" id="SSF53067">
    <property type="entry name" value="Actin-like ATPase domain"/>
    <property type="match status" value="1"/>
</dbReference>
<organism evidence="9 10">
    <name type="scientific">Paenibacillus aestuarii</name>
    <dbReference type="NCBI Taxonomy" id="516965"/>
    <lineage>
        <taxon>Bacteria</taxon>
        <taxon>Bacillati</taxon>
        <taxon>Bacillota</taxon>
        <taxon>Bacilli</taxon>
        <taxon>Bacillales</taxon>
        <taxon>Paenibacillaceae</taxon>
        <taxon>Paenibacillus</taxon>
    </lineage>
</organism>
<keyword evidence="5" id="KW-0547">Nucleotide-binding</keyword>
<dbReference type="InterPro" id="IPR004654">
    <property type="entry name" value="ROK_glcA"/>
</dbReference>
<proteinExistence type="inferred from homology"/>
<gene>
    <name evidence="9" type="ORF">ACFPOG_21835</name>
</gene>
<accession>A0ABW0KBW7</accession>
<keyword evidence="6" id="KW-0418">Kinase</keyword>
<dbReference type="InterPro" id="IPR049874">
    <property type="entry name" value="ROK_cs"/>
</dbReference>
<dbReference type="PANTHER" id="PTHR18964">
    <property type="entry name" value="ROK (REPRESSOR, ORF, KINASE) FAMILY"/>
    <property type="match status" value="1"/>
</dbReference>
<evidence type="ECO:0000256" key="1">
    <source>
        <dbReference type="ARBA" id="ARBA00006479"/>
    </source>
</evidence>
<keyword evidence="7" id="KW-0067">ATP-binding</keyword>
<dbReference type="EC" id="2.7.1.2" evidence="2"/>
<comment type="caution">
    <text evidence="9">The sequence shown here is derived from an EMBL/GenBank/DDBJ whole genome shotgun (WGS) entry which is preliminary data.</text>
</comment>
<dbReference type="RefSeq" id="WP_270878825.1">
    <property type="nucleotide sequence ID" value="NZ_JAQFVF010000022.1"/>
</dbReference>
<sequence length="315" mass="32878">MSNQIYIGVDLGGTNIKVGICDEQGKLLQTFEGPTGTELGAEAVLERIAQYVRQIVEDSPFEWEQVAGIGAGLAGFMDIPEGFVKFSPNLLWHNVPAKKTLEALLGKTVKIDNDANVAALGEAWAGAGAGIPNVVCYTLGTGVGGGIIINGKIYQGSTGMAGELGHMSIVPDIEAINCNCGQLGCLETVSSATGIVRMAKEAVERGEHTSLALHEKIEAKHVFDAAKSGDEVALRIVNRAAYYLGRSMATLAVIVNPKRFIIGGGVSKAGEILFGPIRETFKKYTPEAAAEGVEIVPATLGNDAGVVGAAGLNLR</sequence>
<protein>
    <recommendedName>
        <fullName evidence="3">Glucokinase</fullName>
        <ecNumber evidence="2">2.7.1.2</ecNumber>
    </recommendedName>
    <alternativeName>
        <fullName evidence="8">Glucose kinase</fullName>
    </alternativeName>
</protein>
<dbReference type="InterPro" id="IPR000600">
    <property type="entry name" value="ROK"/>
</dbReference>
<dbReference type="PANTHER" id="PTHR18964:SF149">
    <property type="entry name" value="BIFUNCTIONAL UDP-N-ACETYLGLUCOSAMINE 2-EPIMERASE_N-ACETYLMANNOSAMINE KINASE"/>
    <property type="match status" value="1"/>
</dbReference>
<dbReference type="Gene3D" id="3.30.420.40">
    <property type="match status" value="2"/>
</dbReference>
<evidence type="ECO:0000256" key="4">
    <source>
        <dbReference type="ARBA" id="ARBA00022679"/>
    </source>
</evidence>
<keyword evidence="4 9" id="KW-0808">Transferase</keyword>
<dbReference type="EMBL" id="JBHSMJ010000029">
    <property type="protein sequence ID" value="MFC5450899.1"/>
    <property type="molecule type" value="Genomic_DNA"/>
</dbReference>
<dbReference type="InterPro" id="IPR043129">
    <property type="entry name" value="ATPase_NBD"/>
</dbReference>
<dbReference type="Pfam" id="PF00480">
    <property type="entry name" value="ROK"/>
    <property type="match status" value="1"/>
</dbReference>
<evidence type="ECO:0000256" key="8">
    <source>
        <dbReference type="ARBA" id="ARBA00032386"/>
    </source>
</evidence>
<evidence type="ECO:0000313" key="9">
    <source>
        <dbReference type="EMBL" id="MFC5450899.1"/>
    </source>
</evidence>
<comment type="similarity">
    <text evidence="1">Belongs to the ROK (NagC/XylR) family.</text>
</comment>
<dbReference type="Proteomes" id="UP001596044">
    <property type="component" value="Unassembled WGS sequence"/>
</dbReference>